<evidence type="ECO:0000313" key="2">
    <source>
        <dbReference type="EMBL" id="MEQ2283278.1"/>
    </source>
</evidence>
<protein>
    <submittedName>
        <fullName evidence="2">Uncharacterized protein</fullName>
    </submittedName>
</protein>
<evidence type="ECO:0000256" key="1">
    <source>
        <dbReference type="SAM" id="MobiDB-lite"/>
    </source>
</evidence>
<name>A0ABV0XPC8_9TELE</name>
<dbReference type="EMBL" id="JAHRIP010009938">
    <property type="protein sequence ID" value="MEQ2283278.1"/>
    <property type="molecule type" value="Genomic_DNA"/>
</dbReference>
<organism evidence="2 3">
    <name type="scientific">Ameca splendens</name>
    <dbReference type="NCBI Taxonomy" id="208324"/>
    <lineage>
        <taxon>Eukaryota</taxon>
        <taxon>Metazoa</taxon>
        <taxon>Chordata</taxon>
        <taxon>Craniata</taxon>
        <taxon>Vertebrata</taxon>
        <taxon>Euteleostomi</taxon>
        <taxon>Actinopterygii</taxon>
        <taxon>Neopterygii</taxon>
        <taxon>Teleostei</taxon>
        <taxon>Neoteleostei</taxon>
        <taxon>Acanthomorphata</taxon>
        <taxon>Ovalentaria</taxon>
        <taxon>Atherinomorphae</taxon>
        <taxon>Cyprinodontiformes</taxon>
        <taxon>Goodeidae</taxon>
        <taxon>Ameca</taxon>
    </lineage>
</organism>
<dbReference type="Proteomes" id="UP001469553">
    <property type="component" value="Unassembled WGS sequence"/>
</dbReference>
<gene>
    <name evidence="2" type="ORF">AMECASPLE_009527</name>
</gene>
<evidence type="ECO:0000313" key="3">
    <source>
        <dbReference type="Proteomes" id="UP001469553"/>
    </source>
</evidence>
<sequence length="88" mass="10089">MIPVRGAQCNFSGWEDPEEFSQKERVPHTVYGSNHSSLLPVVLDAIWCCSHDGNIWPTQHHQPCRQRGTVTSGQEQHRHQPCHLHPDE</sequence>
<comment type="caution">
    <text evidence="2">The sequence shown here is derived from an EMBL/GenBank/DDBJ whole genome shotgun (WGS) entry which is preliminary data.</text>
</comment>
<keyword evidence="3" id="KW-1185">Reference proteome</keyword>
<reference evidence="2 3" key="1">
    <citation type="submission" date="2021-06" db="EMBL/GenBank/DDBJ databases">
        <authorList>
            <person name="Palmer J.M."/>
        </authorList>
    </citation>
    <scope>NUCLEOTIDE SEQUENCE [LARGE SCALE GENOMIC DNA]</scope>
    <source>
        <strain evidence="2 3">AS_MEX2019</strain>
        <tissue evidence="2">Muscle</tissue>
    </source>
</reference>
<proteinExistence type="predicted"/>
<feature type="region of interest" description="Disordered" evidence="1">
    <location>
        <begin position="63"/>
        <end position="88"/>
    </location>
</feature>
<accession>A0ABV0XPC8</accession>